<protein>
    <submittedName>
        <fullName evidence="1">Uncharacterized protein</fullName>
    </submittedName>
</protein>
<dbReference type="PANTHER" id="PTHR35609:SF1">
    <property type="entry name" value="MACRO DOMAIN-CONTAINING PROTEIN"/>
    <property type="match status" value="1"/>
</dbReference>
<name>C5L024_PERM5</name>
<accession>C5L024</accession>
<organism evidence="2">
    <name type="scientific">Perkinsus marinus (strain ATCC 50983 / TXsc)</name>
    <dbReference type="NCBI Taxonomy" id="423536"/>
    <lineage>
        <taxon>Eukaryota</taxon>
        <taxon>Sar</taxon>
        <taxon>Alveolata</taxon>
        <taxon>Perkinsozoa</taxon>
        <taxon>Perkinsea</taxon>
        <taxon>Perkinsida</taxon>
        <taxon>Perkinsidae</taxon>
        <taxon>Perkinsus</taxon>
    </lineage>
</organism>
<dbReference type="RefSeq" id="XP_002778087.1">
    <property type="nucleotide sequence ID" value="XM_002778041.1"/>
</dbReference>
<dbReference type="GeneID" id="9052821"/>
<dbReference type="AlphaFoldDB" id="C5L024"/>
<keyword evidence="2" id="KW-1185">Reference proteome</keyword>
<reference evidence="1 2" key="1">
    <citation type="submission" date="2008-07" db="EMBL/GenBank/DDBJ databases">
        <authorList>
            <person name="El-Sayed N."/>
            <person name="Caler E."/>
            <person name="Inman J."/>
            <person name="Amedeo P."/>
            <person name="Hass B."/>
            <person name="Wortman J."/>
        </authorList>
    </citation>
    <scope>NUCLEOTIDE SEQUENCE [LARGE SCALE GENOMIC DNA]</scope>
    <source>
        <strain evidence="2">ATCC 50983 / TXsc</strain>
    </source>
</reference>
<evidence type="ECO:0000313" key="1">
    <source>
        <dbReference type="EMBL" id="EER09882.1"/>
    </source>
</evidence>
<dbReference type="EMBL" id="GG677981">
    <property type="protein sequence ID" value="EER09882.1"/>
    <property type="molecule type" value="Genomic_DNA"/>
</dbReference>
<gene>
    <name evidence="1" type="ORF">Pmar_PMAR018526</name>
</gene>
<evidence type="ECO:0000313" key="2">
    <source>
        <dbReference type="Proteomes" id="UP000007800"/>
    </source>
</evidence>
<dbReference type="PANTHER" id="PTHR35609">
    <property type="entry name" value="MACRO DOMAIN-CONTAINING PROTEIN"/>
    <property type="match status" value="1"/>
</dbReference>
<proteinExistence type="predicted"/>
<sequence>MNWFENLFGFKEAAYSLTRSHFCERRLLDGAILLESKIDGREFDVGRFTMPTLESLRNEYAALVEDSMNRSGHLRNGAFSLTNIVADVRDLHRDPLNKGAVFQVASQFNCLEMPSMNLTPEDGITNYINDPTQGPACAMECAPGTLYRNYFGGLQVNVNPDGTLNDDGDGESLEPGQHADRQINCLAYLGEALGNNMERYWHLKNGYALPCESTSLDRLSDRLQSLSEDKLDDLRGKLAVGVQWNTEVSSVEYSEQRVSQVYASAVPVAYAAGTTAAQWEPFARLVLRGCYESTLLVAALLAIEQGKREKVYLTLVGGGVFGNDEGWIVDAIRESLVSLEAKFGGFLPIDIVVVHHSRVKPAFAALEDWAIIRSIVN</sequence>
<dbReference type="OrthoDB" id="447622at2759"/>
<dbReference type="InParanoid" id="C5L024"/>
<dbReference type="OMA" id="FTQGPAC"/>
<dbReference type="Proteomes" id="UP000007800">
    <property type="component" value="Unassembled WGS sequence"/>
</dbReference>